<reference evidence="3" key="1">
    <citation type="submission" date="2016-09" db="EMBL/GenBank/DDBJ databases">
        <authorList>
            <person name="Varghese N."/>
            <person name="Submissions S."/>
        </authorList>
    </citation>
    <scope>NUCLEOTIDE SEQUENCE [LARGE SCALE GENOMIC DNA]</scope>
    <source>
        <strain evidence="3">ANC 3699</strain>
    </source>
</reference>
<protein>
    <submittedName>
        <fullName evidence="2">Sel1 repeat-containing protein</fullName>
    </submittedName>
</protein>
<dbReference type="PANTHER" id="PTHR43628">
    <property type="entry name" value="ACTIVATOR OF C KINASE PROTEIN 1-RELATED"/>
    <property type="match status" value="1"/>
</dbReference>
<dbReference type="AlphaFoldDB" id="A0A1G6HTP0"/>
<dbReference type="SMART" id="SM00671">
    <property type="entry name" value="SEL1"/>
    <property type="match status" value="3"/>
</dbReference>
<feature type="chain" id="PRO_5017182698" evidence="1">
    <location>
        <begin position="23"/>
        <end position="197"/>
    </location>
</feature>
<dbReference type="InterPro" id="IPR006597">
    <property type="entry name" value="Sel1-like"/>
</dbReference>
<accession>A0A1G6HTP0</accession>
<sequence>MKKLAISSLFGFLSVAAMSTHAELISQQPSSQSTVAQYATMPIQQLAQNAQAGQAPAQFFLADRYKRGQGVAKDMNQAFAWFKKAADQGIPAAQLNVGQMYASGNGVKKNIDSAKQYLMKAAKLGDNRASYNLAVLEERAKNYAGAYQWYELSTRDGMLDYRVKDMSEKKIVKLAANLSQNDMRLARERADRWIQTD</sequence>
<gene>
    <name evidence="2" type="ORF">SAMN05421749_102494</name>
</gene>
<proteinExistence type="predicted"/>
<dbReference type="OrthoDB" id="8561742at2"/>
<dbReference type="Proteomes" id="UP000242317">
    <property type="component" value="Unassembled WGS sequence"/>
</dbReference>
<dbReference type="EMBL" id="FMYK01000002">
    <property type="protein sequence ID" value="SDB97602.1"/>
    <property type="molecule type" value="Genomic_DNA"/>
</dbReference>
<dbReference type="Pfam" id="PF08238">
    <property type="entry name" value="Sel1"/>
    <property type="match status" value="3"/>
</dbReference>
<organism evidence="2 3">
    <name type="scientific">Acinetobacter marinus</name>
    <dbReference type="NCBI Taxonomy" id="281375"/>
    <lineage>
        <taxon>Bacteria</taxon>
        <taxon>Pseudomonadati</taxon>
        <taxon>Pseudomonadota</taxon>
        <taxon>Gammaproteobacteria</taxon>
        <taxon>Moraxellales</taxon>
        <taxon>Moraxellaceae</taxon>
        <taxon>Acinetobacter</taxon>
    </lineage>
</organism>
<dbReference type="InterPro" id="IPR011990">
    <property type="entry name" value="TPR-like_helical_dom_sf"/>
</dbReference>
<dbReference type="RefSeq" id="WP_092617290.1">
    <property type="nucleotide sequence ID" value="NZ_FMYK01000002.1"/>
</dbReference>
<evidence type="ECO:0000313" key="2">
    <source>
        <dbReference type="EMBL" id="SDB97602.1"/>
    </source>
</evidence>
<name>A0A1G6HTP0_9GAMM</name>
<evidence type="ECO:0000256" key="1">
    <source>
        <dbReference type="SAM" id="SignalP"/>
    </source>
</evidence>
<feature type="signal peptide" evidence="1">
    <location>
        <begin position="1"/>
        <end position="22"/>
    </location>
</feature>
<keyword evidence="1" id="KW-0732">Signal</keyword>
<dbReference type="PANTHER" id="PTHR43628:SF1">
    <property type="entry name" value="CHITIN SYNTHASE REGULATORY FACTOR 2-RELATED"/>
    <property type="match status" value="1"/>
</dbReference>
<evidence type="ECO:0000313" key="3">
    <source>
        <dbReference type="Proteomes" id="UP000242317"/>
    </source>
</evidence>
<dbReference type="InterPro" id="IPR052945">
    <property type="entry name" value="Mitotic_Regulator"/>
</dbReference>
<dbReference type="Gene3D" id="1.25.40.10">
    <property type="entry name" value="Tetratricopeptide repeat domain"/>
    <property type="match status" value="1"/>
</dbReference>
<keyword evidence="3" id="KW-1185">Reference proteome</keyword>
<dbReference type="SUPFAM" id="SSF81901">
    <property type="entry name" value="HCP-like"/>
    <property type="match status" value="1"/>
</dbReference>